<dbReference type="GO" id="GO:0006882">
    <property type="term" value="P:intracellular zinc ion homeostasis"/>
    <property type="evidence" value="ECO:0007669"/>
    <property type="project" value="TreeGrafter"/>
</dbReference>
<comment type="subcellular location">
    <subcellularLocation>
        <location evidence="1">Cell membrane</location>
        <topology evidence="1">Multi-pass membrane protein</topology>
    </subcellularLocation>
</comment>
<dbReference type="Proteomes" id="UP000029492">
    <property type="component" value="Chromosome"/>
</dbReference>
<dbReference type="InterPro" id="IPR027469">
    <property type="entry name" value="Cation_efflux_TMD_sf"/>
</dbReference>
<dbReference type="InterPro" id="IPR050291">
    <property type="entry name" value="CDF_Transporter"/>
</dbReference>
<dbReference type="KEGG" id="mor:MOC_0022"/>
<dbReference type="NCBIfam" id="TIGR01297">
    <property type="entry name" value="CDF"/>
    <property type="match status" value="1"/>
</dbReference>
<feature type="transmembrane region" description="Helical" evidence="9">
    <location>
        <begin position="108"/>
        <end position="129"/>
    </location>
</feature>
<feature type="transmembrane region" description="Helical" evidence="9">
    <location>
        <begin position="149"/>
        <end position="171"/>
    </location>
</feature>
<dbReference type="EMBL" id="CP003811">
    <property type="protein sequence ID" value="AIQ87777.1"/>
    <property type="molecule type" value="Genomic_DNA"/>
</dbReference>
<evidence type="ECO:0000256" key="1">
    <source>
        <dbReference type="ARBA" id="ARBA00004651"/>
    </source>
</evidence>
<keyword evidence="5 9" id="KW-0812">Transmembrane</keyword>
<dbReference type="RefSeq" id="WP_043348505.1">
    <property type="nucleotide sequence ID" value="NZ_CP003811.1"/>
</dbReference>
<evidence type="ECO:0000259" key="10">
    <source>
        <dbReference type="Pfam" id="PF01545"/>
    </source>
</evidence>
<dbReference type="InterPro" id="IPR058533">
    <property type="entry name" value="Cation_efflux_TM"/>
</dbReference>
<keyword evidence="4" id="KW-1003">Cell membrane</keyword>
<evidence type="ECO:0000256" key="6">
    <source>
        <dbReference type="ARBA" id="ARBA00022989"/>
    </source>
</evidence>
<evidence type="ECO:0000256" key="3">
    <source>
        <dbReference type="ARBA" id="ARBA00022448"/>
    </source>
</evidence>
<dbReference type="Gene3D" id="1.20.1510.10">
    <property type="entry name" value="Cation efflux protein transmembrane domain"/>
    <property type="match status" value="1"/>
</dbReference>
<dbReference type="STRING" id="693986.MOC_0022"/>
<accession>A0A089NK82</accession>
<feature type="domain" description="Cation efflux protein cytoplasmic" evidence="11">
    <location>
        <begin position="207"/>
        <end position="283"/>
    </location>
</feature>
<evidence type="ECO:0000313" key="12">
    <source>
        <dbReference type="EMBL" id="AIQ87777.1"/>
    </source>
</evidence>
<dbReference type="FunFam" id="3.30.70.1350:FF:000002">
    <property type="entry name" value="Ferrous-iron efflux pump FieF"/>
    <property type="match status" value="1"/>
</dbReference>
<feature type="transmembrane region" description="Helical" evidence="9">
    <location>
        <begin position="33"/>
        <end position="55"/>
    </location>
</feature>
<dbReference type="AlphaFoldDB" id="A0A089NK82"/>
<feature type="transmembrane region" description="Helical" evidence="9">
    <location>
        <begin position="7"/>
        <end position="27"/>
    </location>
</feature>
<protein>
    <recommendedName>
        <fullName evidence="8">Protein p34</fullName>
    </recommendedName>
</protein>
<dbReference type="PANTHER" id="PTHR43840:SF15">
    <property type="entry name" value="MITOCHONDRIAL METAL TRANSPORTER 1-RELATED"/>
    <property type="match status" value="1"/>
</dbReference>
<dbReference type="GO" id="GO:0015341">
    <property type="term" value="F:zinc efflux antiporter activity"/>
    <property type="evidence" value="ECO:0007669"/>
    <property type="project" value="TreeGrafter"/>
</dbReference>
<gene>
    <name evidence="12" type="ORF">MOC_0022</name>
</gene>
<keyword evidence="13" id="KW-1185">Reference proteome</keyword>
<feature type="transmembrane region" description="Helical" evidence="9">
    <location>
        <begin position="177"/>
        <end position="194"/>
    </location>
</feature>
<sequence>MDRTQKAALFSAGIGLAVTALKFYAAWLTGSLALYSDALESIINVVAAVGAFVALRVAARPADEDHPYGHHKAEFFSAVIEGALIVVAALLILRESYSGLLAPEPLDAPLIGLAINFGAGIINAAWAVALMRWGKRWRSPALIADARHVFADVVTSCGVLAGVGAVILTGYPVLDPVVAGLVALNILWSGFRMVRESVDGLMDRAAPAEMVSQIRSLISQHGEGALEAHDVRTRSAGQATFIDFHLVVPGAMTVEDSHAICDRLESALETTIPGAVVTIHVEPGEEAKARGLPVL</sequence>
<evidence type="ECO:0000256" key="5">
    <source>
        <dbReference type="ARBA" id="ARBA00022692"/>
    </source>
</evidence>
<dbReference type="Pfam" id="PF01545">
    <property type="entry name" value="Cation_efflux"/>
    <property type="match status" value="1"/>
</dbReference>
<dbReference type="InterPro" id="IPR027470">
    <property type="entry name" value="Cation_efflux_CTD"/>
</dbReference>
<dbReference type="eggNOG" id="COG0053">
    <property type="taxonomic scope" value="Bacteria"/>
</dbReference>
<evidence type="ECO:0000313" key="13">
    <source>
        <dbReference type="Proteomes" id="UP000029492"/>
    </source>
</evidence>
<keyword evidence="6 9" id="KW-1133">Transmembrane helix</keyword>
<feature type="transmembrane region" description="Helical" evidence="9">
    <location>
        <begin position="75"/>
        <end position="93"/>
    </location>
</feature>
<evidence type="ECO:0000256" key="9">
    <source>
        <dbReference type="SAM" id="Phobius"/>
    </source>
</evidence>
<evidence type="ECO:0000256" key="8">
    <source>
        <dbReference type="ARBA" id="ARBA00068882"/>
    </source>
</evidence>
<evidence type="ECO:0000256" key="2">
    <source>
        <dbReference type="ARBA" id="ARBA00008114"/>
    </source>
</evidence>
<dbReference type="InterPro" id="IPR036837">
    <property type="entry name" value="Cation_efflux_CTD_sf"/>
</dbReference>
<comment type="similarity">
    <text evidence="2">Belongs to the cation diffusion facilitator (CDF) transporter (TC 2.A.4) family.</text>
</comment>
<dbReference type="GO" id="GO:0015093">
    <property type="term" value="F:ferrous iron transmembrane transporter activity"/>
    <property type="evidence" value="ECO:0007669"/>
    <property type="project" value="TreeGrafter"/>
</dbReference>
<keyword evidence="7 9" id="KW-0472">Membrane</keyword>
<dbReference type="Gene3D" id="3.30.70.1350">
    <property type="entry name" value="Cation efflux protein, cytoplasmic domain"/>
    <property type="match status" value="1"/>
</dbReference>
<proteinExistence type="inferred from homology"/>
<dbReference type="SUPFAM" id="SSF161111">
    <property type="entry name" value="Cation efflux protein transmembrane domain-like"/>
    <property type="match status" value="1"/>
</dbReference>
<dbReference type="GO" id="GO:0015086">
    <property type="term" value="F:cadmium ion transmembrane transporter activity"/>
    <property type="evidence" value="ECO:0007669"/>
    <property type="project" value="TreeGrafter"/>
</dbReference>
<dbReference type="SUPFAM" id="SSF160240">
    <property type="entry name" value="Cation efflux protein cytoplasmic domain-like"/>
    <property type="match status" value="1"/>
</dbReference>
<dbReference type="InterPro" id="IPR002524">
    <property type="entry name" value="Cation_efflux"/>
</dbReference>
<organism evidence="12 13">
    <name type="scientific">Methylobacterium oryzae CBMB20</name>
    <dbReference type="NCBI Taxonomy" id="693986"/>
    <lineage>
        <taxon>Bacteria</taxon>
        <taxon>Pseudomonadati</taxon>
        <taxon>Pseudomonadota</taxon>
        <taxon>Alphaproteobacteria</taxon>
        <taxon>Hyphomicrobiales</taxon>
        <taxon>Methylobacteriaceae</taxon>
        <taxon>Methylobacterium</taxon>
    </lineage>
</organism>
<name>A0A089NK82_9HYPH</name>
<dbReference type="GO" id="GO:0005886">
    <property type="term" value="C:plasma membrane"/>
    <property type="evidence" value="ECO:0007669"/>
    <property type="project" value="UniProtKB-SubCell"/>
</dbReference>
<evidence type="ECO:0000256" key="7">
    <source>
        <dbReference type="ARBA" id="ARBA00023136"/>
    </source>
</evidence>
<dbReference type="HOGENOM" id="CLU_013430_3_0_5"/>
<reference evidence="12 13" key="1">
    <citation type="journal article" date="2014" name="PLoS ONE">
        <title>Genome Information of Methylobacterium oryzae, a Plant-Probiotic Methylotroph in the Phyllosphere.</title>
        <authorList>
            <person name="Kwak M.J."/>
            <person name="Jeong H."/>
            <person name="Madhaiyan M."/>
            <person name="Lee Y."/>
            <person name="Sa T.M."/>
            <person name="Oh T.K."/>
            <person name="Kim J.F."/>
        </authorList>
    </citation>
    <scope>NUCLEOTIDE SEQUENCE [LARGE SCALE GENOMIC DNA]</scope>
    <source>
        <strain evidence="12 13">CBMB20</strain>
    </source>
</reference>
<feature type="domain" description="Cation efflux protein transmembrane" evidence="10">
    <location>
        <begin position="11"/>
        <end position="202"/>
    </location>
</feature>
<evidence type="ECO:0000259" key="11">
    <source>
        <dbReference type="Pfam" id="PF16916"/>
    </source>
</evidence>
<dbReference type="PANTHER" id="PTHR43840">
    <property type="entry name" value="MITOCHONDRIAL METAL TRANSPORTER 1-RELATED"/>
    <property type="match status" value="1"/>
</dbReference>
<dbReference type="Pfam" id="PF16916">
    <property type="entry name" value="ZT_dimer"/>
    <property type="match status" value="1"/>
</dbReference>
<evidence type="ECO:0000256" key="4">
    <source>
        <dbReference type="ARBA" id="ARBA00022475"/>
    </source>
</evidence>
<keyword evidence="3" id="KW-0813">Transport</keyword>